<dbReference type="InterPro" id="IPR000014">
    <property type="entry name" value="PAS"/>
</dbReference>
<dbReference type="InterPro" id="IPR029016">
    <property type="entry name" value="GAF-like_dom_sf"/>
</dbReference>
<dbReference type="Pfam" id="PF08448">
    <property type="entry name" value="PAS_4"/>
    <property type="match status" value="1"/>
</dbReference>
<dbReference type="InterPro" id="IPR043128">
    <property type="entry name" value="Rev_trsase/Diguanyl_cyclase"/>
</dbReference>
<dbReference type="Pfam" id="PF00990">
    <property type="entry name" value="GGDEF"/>
    <property type="match status" value="1"/>
</dbReference>
<accession>A0A432YM38</accession>
<organism evidence="6 7">
    <name type="scientific">Idiomarina piscisalsi</name>
    <dbReference type="NCBI Taxonomy" id="1096243"/>
    <lineage>
        <taxon>Bacteria</taxon>
        <taxon>Pseudomonadati</taxon>
        <taxon>Pseudomonadota</taxon>
        <taxon>Gammaproteobacteria</taxon>
        <taxon>Alteromonadales</taxon>
        <taxon>Idiomarinaceae</taxon>
        <taxon>Idiomarina</taxon>
    </lineage>
</organism>
<dbReference type="NCBIfam" id="TIGR00229">
    <property type="entry name" value="sensory_box"/>
    <property type="match status" value="1"/>
</dbReference>
<proteinExistence type="predicted"/>
<feature type="domain" description="GGDEF" evidence="5">
    <location>
        <begin position="326"/>
        <end position="459"/>
    </location>
</feature>
<dbReference type="Gene3D" id="3.30.70.270">
    <property type="match status" value="1"/>
</dbReference>
<dbReference type="InterPro" id="IPR050469">
    <property type="entry name" value="Diguanylate_Cyclase"/>
</dbReference>
<dbReference type="InterPro" id="IPR029787">
    <property type="entry name" value="Nucleotide_cyclase"/>
</dbReference>
<evidence type="ECO:0000259" key="5">
    <source>
        <dbReference type="PROSITE" id="PS50887"/>
    </source>
</evidence>
<dbReference type="EC" id="2.7.7.65" evidence="2"/>
<evidence type="ECO:0000256" key="1">
    <source>
        <dbReference type="ARBA" id="ARBA00001946"/>
    </source>
</evidence>
<dbReference type="PANTHER" id="PTHR45138">
    <property type="entry name" value="REGULATORY COMPONENTS OF SENSORY TRANSDUCTION SYSTEM"/>
    <property type="match status" value="1"/>
</dbReference>
<evidence type="ECO:0000256" key="2">
    <source>
        <dbReference type="ARBA" id="ARBA00012528"/>
    </source>
</evidence>
<evidence type="ECO:0000313" key="7">
    <source>
        <dbReference type="Proteomes" id="UP000288361"/>
    </source>
</evidence>
<dbReference type="RefSeq" id="WP_126752842.1">
    <property type="nucleotide sequence ID" value="NZ_JBHUMT010000003.1"/>
</dbReference>
<dbReference type="SMART" id="SM00065">
    <property type="entry name" value="GAF"/>
    <property type="match status" value="1"/>
</dbReference>
<dbReference type="Gene3D" id="3.30.450.40">
    <property type="match status" value="1"/>
</dbReference>
<dbReference type="InterPro" id="IPR035965">
    <property type="entry name" value="PAS-like_dom_sf"/>
</dbReference>
<dbReference type="FunFam" id="3.30.70.270:FF:000001">
    <property type="entry name" value="Diguanylate cyclase domain protein"/>
    <property type="match status" value="1"/>
</dbReference>
<reference evidence="6 7" key="1">
    <citation type="journal article" date="2011" name="Front. Microbiol.">
        <title>Genomic signatures of strain selection and enhancement in Bacillus atrophaeus var. globigii, a historical biowarfare simulant.</title>
        <authorList>
            <person name="Gibbons H.S."/>
            <person name="Broomall S.M."/>
            <person name="McNew L.A."/>
            <person name="Daligault H."/>
            <person name="Chapman C."/>
            <person name="Bruce D."/>
            <person name="Karavis M."/>
            <person name="Krepps M."/>
            <person name="McGregor P.A."/>
            <person name="Hong C."/>
            <person name="Park K.H."/>
            <person name="Akmal A."/>
            <person name="Feldman A."/>
            <person name="Lin J.S."/>
            <person name="Chang W.E."/>
            <person name="Higgs B.W."/>
            <person name="Demirev P."/>
            <person name="Lindquist J."/>
            <person name="Liem A."/>
            <person name="Fochler E."/>
            <person name="Read T.D."/>
            <person name="Tapia R."/>
            <person name="Johnson S."/>
            <person name="Bishop-Lilly K.A."/>
            <person name="Detter C."/>
            <person name="Han C."/>
            <person name="Sozhamannan S."/>
            <person name="Rosenzweig C.N."/>
            <person name="Skowronski E.W."/>
        </authorList>
    </citation>
    <scope>NUCLEOTIDE SEQUENCE [LARGE SCALE GENOMIC DNA]</scope>
    <source>
        <strain evidence="6 7">TPS4-2</strain>
    </source>
</reference>
<dbReference type="PANTHER" id="PTHR45138:SF9">
    <property type="entry name" value="DIGUANYLATE CYCLASE DGCM-RELATED"/>
    <property type="match status" value="1"/>
</dbReference>
<evidence type="ECO:0000313" key="6">
    <source>
        <dbReference type="EMBL" id="RUO62013.1"/>
    </source>
</evidence>
<comment type="caution">
    <text evidence="6">The sequence shown here is derived from an EMBL/GenBank/DDBJ whole genome shotgun (WGS) entry which is preliminary data.</text>
</comment>
<gene>
    <name evidence="6" type="ORF">CWI73_11120</name>
</gene>
<dbReference type="NCBIfam" id="TIGR00254">
    <property type="entry name" value="GGDEF"/>
    <property type="match status" value="1"/>
</dbReference>
<sequence>MPERQLSNKILEKLPTMVAFIDEKRRYRYANKAYCQFLNLKKTDILGRFVSDVLDDELYARMELRHDKVFESGKVSSFSEAVTFRDGRKCFLDIRYIPELDESKKMVGLYAVMEDVTEYYASVDLMRTIHDIIHKRGRRIDPVSIDELLKFGVDYLDVDIGTASSIIDGVYTIEWIQTAKLDLKAGTQLPLETTYCSVVLAENELVHTNEADKDERFKDHKSFQTYGLQSYIGTPLVINDVVWGVLGFARKTARREDFSELEIEMVRMMGTAVETVIAEQAVRSDLMRQRDDMALIAYTDSLTGLKNRSAGMQMLEQGLAAHYQDSCCVVAVIDFDHFKSINDTYGHDVGDQVLIAGANAMNDSLRGSDTVIRVGGEEFMIILPHTDKENASIVLERVREAVETTVVTLESGDVINPTVSIGATASETNDDVSSIYRRADQALYKAKRAGRNCIVWSDNAAI</sequence>
<dbReference type="GO" id="GO:0052621">
    <property type="term" value="F:diguanylate cyclase activity"/>
    <property type="evidence" value="ECO:0007669"/>
    <property type="project" value="UniProtKB-EC"/>
</dbReference>
<evidence type="ECO:0000259" key="4">
    <source>
        <dbReference type="PROSITE" id="PS50112"/>
    </source>
</evidence>
<dbReference type="InterPro" id="IPR013656">
    <property type="entry name" value="PAS_4"/>
</dbReference>
<dbReference type="AlphaFoldDB" id="A0A432YM38"/>
<comment type="cofactor">
    <cofactor evidence="1">
        <name>Mg(2+)</name>
        <dbReference type="ChEBI" id="CHEBI:18420"/>
    </cofactor>
</comment>
<dbReference type="CDD" id="cd01949">
    <property type="entry name" value="GGDEF"/>
    <property type="match status" value="1"/>
</dbReference>
<feature type="domain" description="PAS" evidence="4">
    <location>
        <begin position="3"/>
        <end position="73"/>
    </location>
</feature>
<protein>
    <recommendedName>
        <fullName evidence="2">diguanylate cyclase</fullName>
        <ecNumber evidence="2">2.7.7.65</ecNumber>
    </recommendedName>
</protein>
<dbReference type="SMART" id="SM00267">
    <property type="entry name" value="GGDEF"/>
    <property type="match status" value="1"/>
</dbReference>
<name>A0A432YM38_9GAMM</name>
<dbReference type="EMBL" id="PIQA01000013">
    <property type="protein sequence ID" value="RUO62013.1"/>
    <property type="molecule type" value="Genomic_DNA"/>
</dbReference>
<comment type="catalytic activity">
    <reaction evidence="3">
        <text>2 GTP = 3',3'-c-di-GMP + 2 diphosphate</text>
        <dbReference type="Rhea" id="RHEA:24898"/>
        <dbReference type="ChEBI" id="CHEBI:33019"/>
        <dbReference type="ChEBI" id="CHEBI:37565"/>
        <dbReference type="ChEBI" id="CHEBI:58805"/>
        <dbReference type="EC" id="2.7.7.65"/>
    </reaction>
</comment>
<dbReference type="InterPro" id="IPR000160">
    <property type="entry name" value="GGDEF_dom"/>
</dbReference>
<dbReference type="Pfam" id="PF01590">
    <property type="entry name" value="GAF"/>
    <property type="match status" value="1"/>
</dbReference>
<dbReference type="SUPFAM" id="SSF55785">
    <property type="entry name" value="PYP-like sensor domain (PAS domain)"/>
    <property type="match status" value="1"/>
</dbReference>
<dbReference type="InterPro" id="IPR003018">
    <property type="entry name" value="GAF"/>
</dbReference>
<dbReference type="Gene3D" id="3.30.450.20">
    <property type="entry name" value="PAS domain"/>
    <property type="match status" value="1"/>
</dbReference>
<dbReference type="CDD" id="cd00130">
    <property type="entry name" value="PAS"/>
    <property type="match status" value="1"/>
</dbReference>
<evidence type="ECO:0000256" key="3">
    <source>
        <dbReference type="ARBA" id="ARBA00034247"/>
    </source>
</evidence>
<dbReference type="PROSITE" id="PS50112">
    <property type="entry name" value="PAS"/>
    <property type="match status" value="1"/>
</dbReference>
<dbReference type="SUPFAM" id="SSF55781">
    <property type="entry name" value="GAF domain-like"/>
    <property type="match status" value="1"/>
</dbReference>
<dbReference type="SMART" id="SM00091">
    <property type="entry name" value="PAS"/>
    <property type="match status" value="1"/>
</dbReference>
<dbReference type="PROSITE" id="PS50887">
    <property type="entry name" value="GGDEF"/>
    <property type="match status" value="1"/>
</dbReference>
<dbReference type="Proteomes" id="UP000288361">
    <property type="component" value="Unassembled WGS sequence"/>
</dbReference>
<dbReference type="SUPFAM" id="SSF55073">
    <property type="entry name" value="Nucleotide cyclase"/>
    <property type="match status" value="1"/>
</dbReference>